<dbReference type="EMBL" id="JANBPY010000667">
    <property type="protein sequence ID" value="KAJ1964741.1"/>
    <property type="molecule type" value="Genomic_DNA"/>
</dbReference>
<dbReference type="Proteomes" id="UP001150925">
    <property type="component" value="Unassembled WGS sequence"/>
</dbReference>
<evidence type="ECO:0000313" key="8">
    <source>
        <dbReference type="EMBL" id="KAJ1964741.1"/>
    </source>
</evidence>
<feature type="region of interest" description="Disordered" evidence="6">
    <location>
        <begin position="363"/>
        <end position="399"/>
    </location>
</feature>
<evidence type="ECO:0000256" key="3">
    <source>
        <dbReference type="ARBA" id="ARBA00023125"/>
    </source>
</evidence>
<evidence type="ECO:0000256" key="5">
    <source>
        <dbReference type="ARBA" id="ARBA00023242"/>
    </source>
</evidence>
<keyword evidence="9" id="KW-1185">Reference proteome</keyword>
<keyword evidence="4" id="KW-0804">Transcription</keyword>
<dbReference type="GO" id="GO:0000978">
    <property type="term" value="F:RNA polymerase II cis-regulatory region sequence-specific DNA binding"/>
    <property type="evidence" value="ECO:0007669"/>
    <property type="project" value="TreeGrafter"/>
</dbReference>
<dbReference type="SMART" id="SM00353">
    <property type="entry name" value="HLH"/>
    <property type="match status" value="1"/>
</dbReference>
<proteinExistence type="predicted"/>
<keyword evidence="3" id="KW-0238">DNA-binding</keyword>
<dbReference type="InterPro" id="IPR011598">
    <property type="entry name" value="bHLH_dom"/>
</dbReference>
<organism evidence="8 9">
    <name type="scientific">Dispira parvispora</name>
    <dbReference type="NCBI Taxonomy" id="1520584"/>
    <lineage>
        <taxon>Eukaryota</taxon>
        <taxon>Fungi</taxon>
        <taxon>Fungi incertae sedis</taxon>
        <taxon>Zoopagomycota</taxon>
        <taxon>Kickxellomycotina</taxon>
        <taxon>Dimargaritomycetes</taxon>
        <taxon>Dimargaritales</taxon>
        <taxon>Dimargaritaceae</taxon>
        <taxon>Dispira</taxon>
    </lineage>
</organism>
<dbReference type="Pfam" id="PF00010">
    <property type="entry name" value="HLH"/>
    <property type="match status" value="1"/>
</dbReference>
<dbReference type="GO" id="GO:0000981">
    <property type="term" value="F:DNA-binding transcription factor activity, RNA polymerase II-specific"/>
    <property type="evidence" value="ECO:0007669"/>
    <property type="project" value="TreeGrafter"/>
</dbReference>
<feature type="domain" description="BHLH" evidence="7">
    <location>
        <begin position="403"/>
        <end position="458"/>
    </location>
</feature>
<feature type="compositionally biased region" description="Basic residues" evidence="6">
    <location>
        <begin position="385"/>
        <end position="395"/>
    </location>
</feature>
<evidence type="ECO:0000256" key="6">
    <source>
        <dbReference type="SAM" id="MobiDB-lite"/>
    </source>
</evidence>
<gene>
    <name evidence="8" type="ORF">IWQ62_002847</name>
</gene>
<evidence type="ECO:0000313" key="9">
    <source>
        <dbReference type="Proteomes" id="UP001150925"/>
    </source>
</evidence>
<dbReference type="AlphaFoldDB" id="A0A9W8AV00"/>
<dbReference type="PANTHER" id="PTHR15741:SF27">
    <property type="entry name" value="TRANSCRIPTION FACTOR AP-4"/>
    <property type="match status" value="1"/>
</dbReference>
<name>A0A9W8AV00_9FUNG</name>
<dbReference type="GO" id="GO:0046983">
    <property type="term" value="F:protein dimerization activity"/>
    <property type="evidence" value="ECO:0007669"/>
    <property type="project" value="InterPro"/>
</dbReference>
<evidence type="ECO:0000259" key="7">
    <source>
        <dbReference type="PROSITE" id="PS50888"/>
    </source>
</evidence>
<dbReference type="PANTHER" id="PTHR15741">
    <property type="entry name" value="BASIC HELIX-LOOP-HELIX ZIP TRANSCRIPTION FACTOR"/>
    <property type="match status" value="1"/>
</dbReference>
<dbReference type="GO" id="GO:0005634">
    <property type="term" value="C:nucleus"/>
    <property type="evidence" value="ECO:0007669"/>
    <property type="project" value="UniProtKB-SubCell"/>
</dbReference>
<protein>
    <recommendedName>
        <fullName evidence="7">BHLH domain-containing protein</fullName>
    </recommendedName>
</protein>
<dbReference type="PROSITE" id="PS50888">
    <property type="entry name" value="BHLH"/>
    <property type="match status" value="1"/>
</dbReference>
<sequence>MQEQTMVGQLTGAIEDLRVQSEVLGIIRMDASQTSSPPYRMNTMTAFASVTIPNFDLESSRQPWGETMDSLAPTPSSARELFHPFLDQQPLMYPGSTGLNIKQPSPLLELGQENPDLEFGILNPSEQNYFNSFMDNIDDQFNFFGDASSLDLDLFDISIASGVLSKDRGDRAPACDSSPVDFSQSIPTETPLQLTGMHDLTIEKTPGTASTSGPMFLSTFDPQLQLPVANPHPIAIPSDTTTHLSTSAPGVSAPLFTHISPSILSSLEGSAESTTSHLVPRTDSPLPDPSGKRKSNTPAYSDRPRNPRRKTSLYLSPDCSTTMVNTNVMAHSAPTDAALPHGGLSLLSPLSATTITPLSAGLSGPSIPLSSPVTDQPRSQDNRVRTKGKGSKKKPRELLTEEQKRNNHIASEQRRRDLISRMYRELEHYVYQSKPDAIPSKMSKANLLRDTVAHVRRLQQEVIQKRTAVAALQGAQICDTTVGVLPSPSNPGA</sequence>
<dbReference type="SUPFAM" id="SSF47459">
    <property type="entry name" value="HLH, helix-loop-helix DNA-binding domain"/>
    <property type="match status" value="1"/>
</dbReference>
<keyword evidence="5" id="KW-0539">Nucleus</keyword>
<comment type="subcellular location">
    <subcellularLocation>
        <location evidence="1">Nucleus</location>
    </subcellularLocation>
</comment>
<reference evidence="8" key="1">
    <citation type="submission" date="2022-07" db="EMBL/GenBank/DDBJ databases">
        <title>Phylogenomic reconstructions and comparative analyses of Kickxellomycotina fungi.</title>
        <authorList>
            <person name="Reynolds N.K."/>
            <person name="Stajich J.E."/>
            <person name="Barry K."/>
            <person name="Grigoriev I.V."/>
            <person name="Crous P."/>
            <person name="Smith M.E."/>
        </authorList>
    </citation>
    <scope>NUCLEOTIDE SEQUENCE</scope>
    <source>
        <strain evidence="8">RSA 1196</strain>
    </source>
</reference>
<dbReference type="OrthoDB" id="5778525at2759"/>
<dbReference type="Gene3D" id="4.10.280.10">
    <property type="entry name" value="Helix-loop-helix DNA-binding domain"/>
    <property type="match status" value="1"/>
</dbReference>
<dbReference type="InterPro" id="IPR052207">
    <property type="entry name" value="Max-like/E-box_TFs"/>
</dbReference>
<feature type="compositionally biased region" description="Low complexity" evidence="6">
    <location>
        <begin position="363"/>
        <end position="372"/>
    </location>
</feature>
<keyword evidence="2" id="KW-0805">Transcription regulation</keyword>
<evidence type="ECO:0000256" key="2">
    <source>
        <dbReference type="ARBA" id="ARBA00023015"/>
    </source>
</evidence>
<feature type="compositionally biased region" description="Polar residues" evidence="6">
    <location>
        <begin position="267"/>
        <end position="277"/>
    </location>
</feature>
<comment type="caution">
    <text evidence="8">The sequence shown here is derived from an EMBL/GenBank/DDBJ whole genome shotgun (WGS) entry which is preliminary data.</text>
</comment>
<evidence type="ECO:0000256" key="4">
    <source>
        <dbReference type="ARBA" id="ARBA00023163"/>
    </source>
</evidence>
<feature type="region of interest" description="Disordered" evidence="6">
    <location>
        <begin position="267"/>
        <end position="319"/>
    </location>
</feature>
<accession>A0A9W8AV00</accession>
<evidence type="ECO:0000256" key="1">
    <source>
        <dbReference type="ARBA" id="ARBA00004123"/>
    </source>
</evidence>
<dbReference type="InterPro" id="IPR036638">
    <property type="entry name" value="HLH_DNA-bd_sf"/>
</dbReference>